<organism evidence="2 3">
    <name type="scientific">Mycena metata</name>
    <dbReference type="NCBI Taxonomy" id="1033252"/>
    <lineage>
        <taxon>Eukaryota</taxon>
        <taxon>Fungi</taxon>
        <taxon>Dikarya</taxon>
        <taxon>Basidiomycota</taxon>
        <taxon>Agaricomycotina</taxon>
        <taxon>Agaricomycetes</taxon>
        <taxon>Agaricomycetidae</taxon>
        <taxon>Agaricales</taxon>
        <taxon>Marasmiineae</taxon>
        <taxon>Mycenaceae</taxon>
        <taxon>Mycena</taxon>
    </lineage>
</organism>
<evidence type="ECO:0000313" key="3">
    <source>
        <dbReference type="Proteomes" id="UP001215598"/>
    </source>
</evidence>
<keyword evidence="3" id="KW-1185">Reference proteome</keyword>
<name>A0AAD7GRP6_9AGAR</name>
<evidence type="ECO:0000256" key="1">
    <source>
        <dbReference type="SAM" id="MobiDB-lite"/>
    </source>
</evidence>
<feature type="region of interest" description="Disordered" evidence="1">
    <location>
        <begin position="68"/>
        <end position="93"/>
    </location>
</feature>
<dbReference type="Proteomes" id="UP001215598">
    <property type="component" value="Unassembled WGS sequence"/>
</dbReference>
<proteinExistence type="predicted"/>
<protein>
    <submittedName>
        <fullName evidence="2">Uncharacterized protein</fullName>
    </submittedName>
</protein>
<dbReference type="EMBL" id="JARKIB010000497">
    <property type="protein sequence ID" value="KAJ7703794.1"/>
    <property type="molecule type" value="Genomic_DNA"/>
</dbReference>
<dbReference type="AlphaFoldDB" id="A0AAD7GRP6"/>
<sequence length="207" mass="21626">MSRSLFKDAEEVNFPSSSKALILWRLISLWGRSGIGVVLARAGMAAGVRREGTLVASLRAGPSFSSRAPSLVNGSRRDAGNAQNDVIGGGNAGNVGSECPRGLAVHGKEMGVDTHLVPIPPSVFYPPPGPILLPPSYPAVVPHPLIPLVSPDVTSPPHTPWLRRGSTGTPLPQALIPISLIFALTLSSLPFPALMYPATPSSPRAHC</sequence>
<reference evidence="2" key="1">
    <citation type="submission" date="2023-03" db="EMBL/GenBank/DDBJ databases">
        <title>Massive genome expansion in bonnet fungi (Mycena s.s.) driven by repeated elements and novel gene families across ecological guilds.</title>
        <authorList>
            <consortium name="Lawrence Berkeley National Laboratory"/>
            <person name="Harder C.B."/>
            <person name="Miyauchi S."/>
            <person name="Viragh M."/>
            <person name="Kuo A."/>
            <person name="Thoen E."/>
            <person name="Andreopoulos B."/>
            <person name="Lu D."/>
            <person name="Skrede I."/>
            <person name="Drula E."/>
            <person name="Henrissat B."/>
            <person name="Morin E."/>
            <person name="Kohler A."/>
            <person name="Barry K."/>
            <person name="LaButti K."/>
            <person name="Morin E."/>
            <person name="Salamov A."/>
            <person name="Lipzen A."/>
            <person name="Mereny Z."/>
            <person name="Hegedus B."/>
            <person name="Baldrian P."/>
            <person name="Stursova M."/>
            <person name="Weitz H."/>
            <person name="Taylor A."/>
            <person name="Grigoriev I.V."/>
            <person name="Nagy L.G."/>
            <person name="Martin F."/>
            <person name="Kauserud H."/>
        </authorList>
    </citation>
    <scope>NUCLEOTIDE SEQUENCE</scope>
    <source>
        <strain evidence="2">CBHHK182m</strain>
    </source>
</reference>
<evidence type="ECO:0000313" key="2">
    <source>
        <dbReference type="EMBL" id="KAJ7703794.1"/>
    </source>
</evidence>
<accession>A0AAD7GRP6</accession>
<comment type="caution">
    <text evidence="2">The sequence shown here is derived from an EMBL/GenBank/DDBJ whole genome shotgun (WGS) entry which is preliminary data.</text>
</comment>
<gene>
    <name evidence="2" type="ORF">B0H16DRAFT_1747838</name>
</gene>